<organism evidence="1 2">
    <name type="scientific">Paenibacillus marchantiophytorum</name>
    <dbReference type="NCBI Taxonomy" id="1619310"/>
    <lineage>
        <taxon>Bacteria</taxon>
        <taxon>Bacillati</taxon>
        <taxon>Bacillota</taxon>
        <taxon>Bacilli</taxon>
        <taxon>Bacillales</taxon>
        <taxon>Paenibacillaceae</taxon>
        <taxon>Paenibacillus</taxon>
    </lineage>
</organism>
<dbReference type="EMBL" id="BMHE01000014">
    <property type="protein sequence ID" value="GFZ82840.1"/>
    <property type="molecule type" value="Genomic_DNA"/>
</dbReference>
<gene>
    <name evidence="1" type="ORF">GCM10008018_30920</name>
</gene>
<evidence type="ECO:0000313" key="2">
    <source>
        <dbReference type="Proteomes" id="UP000615455"/>
    </source>
</evidence>
<keyword evidence="2" id="KW-1185">Reference proteome</keyword>
<comment type="caution">
    <text evidence="1">The sequence shown here is derived from an EMBL/GenBank/DDBJ whole genome shotgun (WGS) entry which is preliminary data.</text>
</comment>
<protein>
    <submittedName>
        <fullName evidence="1">Uncharacterized protein</fullName>
    </submittedName>
</protein>
<reference evidence="2" key="1">
    <citation type="journal article" date="2019" name="Int. J. Syst. Evol. Microbiol.">
        <title>The Global Catalogue of Microorganisms (GCM) 10K type strain sequencing project: providing services to taxonomists for standard genome sequencing and annotation.</title>
        <authorList>
            <consortium name="The Broad Institute Genomics Platform"/>
            <consortium name="The Broad Institute Genome Sequencing Center for Infectious Disease"/>
            <person name="Wu L."/>
            <person name="Ma J."/>
        </authorList>
    </citation>
    <scope>NUCLEOTIDE SEQUENCE [LARGE SCALE GENOMIC DNA]</scope>
    <source>
        <strain evidence="2">CGMCC 1.15043</strain>
    </source>
</reference>
<evidence type="ECO:0000313" key="1">
    <source>
        <dbReference type="EMBL" id="GFZ82840.1"/>
    </source>
</evidence>
<name>A0ABQ1ERP9_9BACL</name>
<dbReference type="RefSeq" id="WP_189012756.1">
    <property type="nucleotide sequence ID" value="NZ_BMHE01000014.1"/>
</dbReference>
<proteinExistence type="predicted"/>
<accession>A0ABQ1ERP9</accession>
<sequence>MATEDFVDLLDQLDAKRWYVFKSWREDHVIAAEGKLELRLDDQPCKQDRVQCWDIHMLMEK</sequence>
<dbReference type="Proteomes" id="UP000615455">
    <property type="component" value="Unassembled WGS sequence"/>
</dbReference>